<dbReference type="SUPFAM" id="SSF53474">
    <property type="entry name" value="alpha/beta-Hydrolases"/>
    <property type="match status" value="1"/>
</dbReference>
<dbReference type="InterPro" id="IPR000073">
    <property type="entry name" value="AB_hydrolase_1"/>
</dbReference>
<dbReference type="EMBL" id="JAKOGI010002462">
    <property type="protein sequence ID" value="KAJ8421958.1"/>
    <property type="molecule type" value="Genomic_DNA"/>
</dbReference>
<dbReference type="Pfam" id="PF12697">
    <property type="entry name" value="Abhydrolase_6"/>
    <property type="match status" value="1"/>
</dbReference>
<dbReference type="GO" id="GO:0080031">
    <property type="term" value="F:methyl salicylate esterase activity"/>
    <property type="evidence" value="ECO:0007669"/>
    <property type="project" value="TreeGrafter"/>
</dbReference>
<sequence length="305" mass="34405">MNATSEMTKMPSGAHFVLVHGAWCWYKIRCLLESSGHKVTCLDLRASGIDPSDANTIFKFEEYNQPLDDVFSGLGDGEKVILVGHSAGGLNLTASLYKYPEKIQVAVYVVGQMIRNTPKVPPDYPIDKDKYDVYYGEGPHQPPTSFIYKKELVRDYFYQRSPLEDITLAEMLLRPVPIRALRDAAFPDDHGKEIEEVPRVYIKTLDDNTISQEGQDALINKWPPSALYAIDSDHSPFFSNPFELFGLLLKVATKYRCQHKSWEDHPSSTVVDGFSSCGSITTAIKFHAVGLKEKSLKEIEDHREL</sequence>
<dbReference type="GO" id="GO:0080030">
    <property type="term" value="F:methyl indole-3-acetate esterase activity"/>
    <property type="evidence" value="ECO:0007669"/>
    <property type="project" value="TreeGrafter"/>
</dbReference>
<dbReference type="AlphaFoldDB" id="A0A9Q1GGJ5"/>
<reference evidence="2" key="1">
    <citation type="submission" date="2022-04" db="EMBL/GenBank/DDBJ databases">
        <title>Carnegiea gigantea Genome sequencing and assembly v2.</title>
        <authorList>
            <person name="Copetti D."/>
            <person name="Sanderson M.J."/>
            <person name="Burquez A."/>
            <person name="Wojciechowski M.F."/>
        </authorList>
    </citation>
    <scope>NUCLEOTIDE SEQUENCE</scope>
    <source>
        <strain evidence="2">SGP5-SGP5p</strain>
        <tissue evidence="2">Aerial part</tissue>
    </source>
</reference>
<proteinExistence type="predicted"/>
<dbReference type="OrthoDB" id="1263307at2759"/>
<organism evidence="2 4">
    <name type="scientific">Carnegiea gigantea</name>
    <dbReference type="NCBI Taxonomy" id="171969"/>
    <lineage>
        <taxon>Eukaryota</taxon>
        <taxon>Viridiplantae</taxon>
        <taxon>Streptophyta</taxon>
        <taxon>Embryophyta</taxon>
        <taxon>Tracheophyta</taxon>
        <taxon>Spermatophyta</taxon>
        <taxon>Magnoliopsida</taxon>
        <taxon>eudicotyledons</taxon>
        <taxon>Gunneridae</taxon>
        <taxon>Pentapetalae</taxon>
        <taxon>Caryophyllales</taxon>
        <taxon>Cactineae</taxon>
        <taxon>Cactaceae</taxon>
        <taxon>Cactoideae</taxon>
        <taxon>Echinocereeae</taxon>
        <taxon>Carnegiea</taxon>
    </lineage>
</organism>
<evidence type="ECO:0000313" key="3">
    <source>
        <dbReference type="EMBL" id="KAJ8421958.1"/>
    </source>
</evidence>
<dbReference type="GO" id="GO:0009694">
    <property type="term" value="P:jasmonic acid metabolic process"/>
    <property type="evidence" value="ECO:0007669"/>
    <property type="project" value="TreeGrafter"/>
</dbReference>
<comment type="caution">
    <text evidence="2">The sequence shown here is derived from an EMBL/GenBank/DDBJ whole genome shotgun (WGS) entry which is preliminary data.</text>
</comment>
<feature type="domain" description="AB hydrolase-1" evidence="1">
    <location>
        <begin position="16"/>
        <end position="244"/>
    </location>
</feature>
<dbReference type="GO" id="GO:0080032">
    <property type="term" value="F:methyl jasmonate esterase activity"/>
    <property type="evidence" value="ECO:0007669"/>
    <property type="project" value="TreeGrafter"/>
</dbReference>
<protein>
    <recommendedName>
        <fullName evidence="1">AB hydrolase-1 domain-containing protein</fullName>
    </recommendedName>
</protein>
<accession>A0A9Q1GGJ5</accession>
<name>A0A9Q1GGJ5_9CARY</name>
<dbReference type="InterPro" id="IPR029058">
    <property type="entry name" value="AB_hydrolase_fold"/>
</dbReference>
<dbReference type="PANTHER" id="PTHR10992">
    <property type="entry name" value="METHYLESTERASE FAMILY MEMBER"/>
    <property type="match status" value="1"/>
</dbReference>
<dbReference type="Proteomes" id="UP001153076">
    <property type="component" value="Unassembled WGS sequence"/>
</dbReference>
<evidence type="ECO:0000313" key="2">
    <source>
        <dbReference type="EMBL" id="KAJ8420367.1"/>
    </source>
</evidence>
<evidence type="ECO:0000259" key="1">
    <source>
        <dbReference type="Pfam" id="PF12697"/>
    </source>
</evidence>
<dbReference type="Gene3D" id="3.40.50.1820">
    <property type="entry name" value="alpha/beta hydrolase"/>
    <property type="match status" value="1"/>
</dbReference>
<keyword evidence="4" id="KW-1185">Reference proteome</keyword>
<evidence type="ECO:0000313" key="4">
    <source>
        <dbReference type="Proteomes" id="UP001153076"/>
    </source>
</evidence>
<dbReference type="EMBL" id="JAKOGI010003507">
    <property type="protein sequence ID" value="KAJ8420367.1"/>
    <property type="molecule type" value="Genomic_DNA"/>
</dbReference>
<dbReference type="PANTHER" id="PTHR10992:SF1032">
    <property type="entry name" value="METHYLESTERASE 17"/>
    <property type="match status" value="1"/>
</dbReference>
<gene>
    <name evidence="2" type="ORF">Cgig2_001193</name>
    <name evidence="3" type="ORF">Cgig2_004891</name>
</gene>
<dbReference type="InterPro" id="IPR045889">
    <property type="entry name" value="MES/HNL"/>
</dbReference>
<dbReference type="GO" id="GO:0009696">
    <property type="term" value="P:salicylic acid metabolic process"/>
    <property type="evidence" value="ECO:0007669"/>
    <property type="project" value="TreeGrafter"/>
</dbReference>